<protein>
    <submittedName>
        <fullName evidence="1">Uncharacterized protein</fullName>
    </submittedName>
</protein>
<reference evidence="1" key="1">
    <citation type="submission" date="2020-05" db="EMBL/GenBank/DDBJ databases">
        <title>Large-scale comparative analyses of tick genomes elucidate their genetic diversity and vector capacities.</title>
        <authorList>
            <person name="Jia N."/>
            <person name="Wang J."/>
            <person name="Shi W."/>
            <person name="Du L."/>
            <person name="Sun Y."/>
            <person name="Zhan W."/>
            <person name="Jiang J."/>
            <person name="Wang Q."/>
            <person name="Zhang B."/>
            <person name="Ji P."/>
            <person name="Sakyi L.B."/>
            <person name="Cui X."/>
            <person name="Yuan T."/>
            <person name="Jiang B."/>
            <person name="Yang W."/>
            <person name="Lam T.T.-Y."/>
            <person name="Chang Q."/>
            <person name="Ding S."/>
            <person name="Wang X."/>
            <person name="Zhu J."/>
            <person name="Ruan X."/>
            <person name="Zhao L."/>
            <person name="Wei J."/>
            <person name="Que T."/>
            <person name="Du C."/>
            <person name="Cheng J."/>
            <person name="Dai P."/>
            <person name="Han X."/>
            <person name="Huang E."/>
            <person name="Gao Y."/>
            <person name="Liu J."/>
            <person name="Shao H."/>
            <person name="Ye R."/>
            <person name="Li L."/>
            <person name="Wei W."/>
            <person name="Wang X."/>
            <person name="Wang C."/>
            <person name="Yang T."/>
            <person name="Huo Q."/>
            <person name="Li W."/>
            <person name="Guo W."/>
            <person name="Chen H."/>
            <person name="Zhou L."/>
            <person name="Ni X."/>
            <person name="Tian J."/>
            <person name="Zhou Y."/>
            <person name="Sheng Y."/>
            <person name="Liu T."/>
            <person name="Pan Y."/>
            <person name="Xia L."/>
            <person name="Li J."/>
            <person name="Zhao F."/>
            <person name="Cao W."/>
        </authorList>
    </citation>
    <scope>NUCLEOTIDE SEQUENCE</scope>
    <source>
        <strain evidence="1">Hyas-2018</strain>
    </source>
</reference>
<dbReference type="EMBL" id="CM023487">
    <property type="protein sequence ID" value="KAH6925533.1"/>
    <property type="molecule type" value="Genomic_DNA"/>
</dbReference>
<organism evidence="1 2">
    <name type="scientific">Hyalomma asiaticum</name>
    <name type="common">Tick</name>
    <dbReference type="NCBI Taxonomy" id="266040"/>
    <lineage>
        <taxon>Eukaryota</taxon>
        <taxon>Metazoa</taxon>
        <taxon>Ecdysozoa</taxon>
        <taxon>Arthropoda</taxon>
        <taxon>Chelicerata</taxon>
        <taxon>Arachnida</taxon>
        <taxon>Acari</taxon>
        <taxon>Parasitiformes</taxon>
        <taxon>Ixodida</taxon>
        <taxon>Ixodoidea</taxon>
        <taxon>Ixodidae</taxon>
        <taxon>Hyalomminae</taxon>
        <taxon>Hyalomma</taxon>
    </lineage>
</organism>
<dbReference type="Proteomes" id="UP000821845">
    <property type="component" value="Chromosome 7"/>
</dbReference>
<evidence type="ECO:0000313" key="2">
    <source>
        <dbReference type="Proteomes" id="UP000821845"/>
    </source>
</evidence>
<sequence>MYANLCSTTFSNDSESNQPSASIIPCEKSPLIASTVPDTAPETCVSANAANVCVGYVHSAAHLFECARIPRVRRRSLLVHGLLEGYNLLKSLRVIHPLVASRNDLCLFHSGDYVDFLESCEVAEDLEKEDIVSRAHDYSLVDDCAPIERLLTLVKHIAGGTLAAAKAIIDKTCNVAIHWEGGWHHAHRSEAAGFCYVNDVVLGILELRRMFRRVLYIDLDVHHGDGVQEAFAGTDKVLTVSVHQYEPGFFPGTGAVNDVGFGLGRGYSINLPLRSGASDSTFVRVVTNVISDVRERYKPDVVVCQCGADGLSGDPLGAWNLTPSAFVQCVRLVQSWGLPLLLLGGGGYVAANAARCWTIVTAAVLGQELEEDIPEHRFLMMYGPGYELNLEPGFRRDLNDDAYIDGLLQVVKKQVVQIGAIEEVYS</sequence>
<proteinExistence type="predicted"/>
<keyword evidence="2" id="KW-1185">Reference proteome</keyword>
<evidence type="ECO:0000313" key="1">
    <source>
        <dbReference type="EMBL" id="KAH6925533.1"/>
    </source>
</evidence>
<gene>
    <name evidence="1" type="ORF">HPB50_006881</name>
</gene>
<comment type="caution">
    <text evidence="1">The sequence shown here is derived from an EMBL/GenBank/DDBJ whole genome shotgun (WGS) entry which is preliminary data.</text>
</comment>
<name>A0ACB7RVW7_HYAAI</name>
<accession>A0ACB7RVW7</accession>